<dbReference type="AlphaFoldDB" id="A0A318R197"/>
<name>A0A318R197_PROMR</name>
<evidence type="ECO:0000313" key="3">
    <source>
        <dbReference type="Proteomes" id="UP000247807"/>
    </source>
</evidence>
<dbReference type="NCBIfam" id="TIGR02032">
    <property type="entry name" value="GG-red-SF"/>
    <property type="match status" value="1"/>
</dbReference>
<dbReference type="OrthoDB" id="9806565at2"/>
<dbReference type="InterPro" id="IPR050407">
    <property type="entry name" value="Geranylgeranyl_reductase"/>
</dbReference>
<evidence type="ECO:0000313" key="2">
    <source>
        <dbReference type="EMBL" id="PYE02705.1"/>
    </source>
</evidence>
<evidence type="ECO:0000259" key="1">
    <source>
        <dbReference type="Pfam" id="PF01266"/>
    </source>
</evidence>
<dbReference type="Gene3D" id="3.50.50.60">
    <property type="entry name" value="FAD/NAD(P)-binding domain"/>
    <property type="match status" value="1"/>
</dbReference>
<dbReference type="InterPro" id="IPR036188">
    <property type="entry name" value="FAD/NAD-bd_sf"/>
</dbReference>
<dbReference type="Proteomes" id="UP000247807">
    <property type="component" value="Unassembled WGS sequence"/>
</dbReference>
<dbReference type="InterPro" id="IPR006076">
    <property type="entry name" value="FAD-dep_OxRdtase"/>
</dbReference>
<protein>
    <submittedName>
        <fullName evidence="2">Dehydrogenase</fullName>
    </submittedName>
</protein>
<feature type="domain" description="FAD dependent oxidoreductase" evidence="1">
    <location>
        <begin position="5"/>
        <end position="40"/>
    </location>
</feature>
<dbReference type="EMBL" id="QJUE01000002">
    <property type="protein sequence ID" value="PYE02705.1"/>
    <property type="molecule type" value="Genomic_DNA"/>
</dbReference>
<organism evidence="2 3">
    <name type="scientific">Prochlorococcus marinus XMU1408</name>
    <dbReference type="NCBI Taxonomy" id="2213228"/>
    <lineage>
        <taxon>Bacteria</taxon>
        <taxon>Bacillati</taxon>
        <taxon>Cyanobacteriota</taxon>
        <taxon>Cyanophyceae</taxon>
        <taxon>Synechococcales</taxon>
        <taxon>Prochlorococcaceae</taxon>
        <taxon>Prochlorococcus</taxon>
    </lineage>
</organism>
<dbReference type="Pfam" id="PF01266">
    <property type="entry name" value="DAO"/>
    <property type="match status" value="1"/>
</dbReference>
<gene>
    <name evidence="2" type="ORF">DNJ73_02835</name>
</gene>
<reference evidence="2 3" key="1">
    <citation type="journal article" date="2018" name="Appl. Environ. Microbiol.">
        <title>Genome rearrangement shapes Prochlorococcus ecological adaptation.</title>
        <authorList>
            <person name="Yan W."/>
            <person name="Wei S."/>
            <person name="Wang Q."/>
            <person name="Xiao X."/>
            <person name="Zeng Q."/>
            <person name="Jiao N."/>
            <person name="Zhang R."/>
        </authorList>
    </citation>
    <scope>NUCLEOTIDE SEQUENCE [LARGE SCALE GENOMIC DNA]</scope>
    <source>
        <strain evidence="2 3">XMU1408</strain>
    </source>
</reference>
<dbReference type="InterPro" id="IPR011777">
    <property type="entry name" value="Geranylgeranyl_Rdtase_fam"/>
</dbReference>
<accession>A0A318R197</accession>
<comment type="caution">
    <text evidence="2">The sequence shown here is derived from an EMBL/GenBank/DDBJ whole genome shotgun (WGS) entry which is preliminary data.</text>
</comment>
<dbReference type="SUPFAM" id="SSF51905">
    <property type="entry name" value="FAD/NAD(P)-binding domain"/>
    <property type="match status" value="1"/>
</dbReference>
<dbReference type="RefSeq" id="WP_158466200.1">
    <property type="nucleotide sequence ID" value="NZ_QJUE01000002.1"/>
</dbReference>
<sequence length="380" mass="42007">MTIIDVAIIGGGASGCTTAFHLAYKGKSVCILEKNNSSAERTCGGGMSAAVQKWFPFNLMSIVEEVITNVEFSWCNTDKVVAELSGDSPFWILKRENLDSFLLGQALNSGCNILTTFIVVKIIKKNSNIWQITALDGRQIEAKAVVIADGSQSQWPKTFNLGPKNLKFASTFSGRIKRKGKLRSETARFEFGLVKNGFAWAFPLKDEINIGIGTFLDSKNSIPIDKILKSFLPDLGLEPCDVTGQEKKLRIWNGHNNLSGDGILLVGDAASLCDPFLAEGLRPALMSGYEAANCLVNWLDGEINNLDNYTNNMKKNWGNSMAWGKRISQVFYRFPKVGYQLGVKRPTAPERIAQILSGEMSYEDIAKRVINRLIFQKSRS</sequence>
<dbReference type="GO" id="GO:0016628">
    <property type="term" value="F:oxidoreductase activity, acting on the CH-CH group of donors, NAD or NADP as acceptor"/>
    <property type="evidence" value="ECO:0007669"/>
    <property type="project" value="InterPro"/>
</dbReference>
<proteinExistence type="predicted"/>
<dbReference type="PANTHER" id="PTHR42685">
    <property type="entry name" value="GERANYLGERANYL DIPHOSPHATE REDUCTASE"/>
    <property type="match status" value="1"/>
</dbReference>
<dbReference type="PANTHER" id="PTHR42685:SF22">
    <property type="entry name" value="CONDITIONED MEDIUM FACTOR RECEPTOR 1"/>
    <property type="match status" value="1"/>
</dbReference>
<dbReference type="PRINTS" id="PR00420">
    <property type="entry name" value="RNGMNOXGNASE"/>
</dbReference>